<keyword evidence="2" id="KW-1185">Reference proteome</keyword>
<name>A0ACC1I863_9FUNG</name>
<protein>
    <submittedName>
        <fullName evidence="1">Nucleotide exchange factor sil1</fullName>
    </submittedName>
</protein>
<accession>A0ACC1I863</accession>
<sequence>MVRVCTLSLLAALSLLASSYSMTMARAERQHVLQQQQHNGSTNGIQSIDNETICSMNTSGDQTCYPRIFVATKEFQIIQPGQDIPPGLHVQIDMTTGERRARLMDEADADAKALAIVPDKEDEDKSQLPPPSHPGMGLAHNTKMQEYIDRLVSTAHALPDRTQTDSLLQVLGELEDLVHETRHAEQLLRDPGAVSAFLRLSDPSASSMSWPSTVRRLSSMVLGASVQNNHKLQDIAFRANAIPSLLRAMSVDSDLRTAGKHIFALSALVRGHAGALVQFADRGGLRLLRDLNPMAAAVNDDNEYEARRLDLRIVRFIEDLFNPEFNPEVPRDAASLVAQNAATWCNTLAVRLIDSLEDVEAERGAGAAASKYVRRSAHARALQSLRAGYPATCVTSAEFKHWLQDEIARVPKSGDESAEEYRQALTELDY</sequence>
<comment type="caution">
    <text evidence="1">The sequence shown here is derived from an EMBL/GenBank/DDBJ whole genome shotgun (WGS) entry which is preliminary data.</text>
</comment>
<reference evidence="1" key="1">
    <citation type="submission" date="2022-07" db="EMBL/GenBank/DDBJ databases">
        <title>Phylogenomic reconstructions and comparative analyses of Kickxellomycotina fungi.</title>
        <authorList>
            <person name="Reynolds N.K."/>
            <person name="Stajich J.E."/>
            <person name="Barry K."/>
            <person name="Grigoriev I.V."/>
            <person name="Crous P."/>
            <person name="Smith M.E."/>
        </authorList>
    </citation>
    <scope>NUCLEOTIDE SEQUENCE</scope>
    <source>
        <strain evidence="1">Benny 63K</strain>
    </source>
</reference>
<dbReference type="EMBL" id="JANBPG010001726">
    <property type="protein sequence ID" value="KAJ1888562.1"/>
    <property type="molecule type" value="Genomic_DNA"/>
</dbReference>
<organism evidence="1 2">
    <name type="scientific">Kickxella alabastrina</name>
    <dbReference type="NCBI Taxonomy" id="61397"/>
    <lineage>
        <taxon>Eukaryota</taxon>
        <taxon>Fungi</taxon>
        <taxon>Fungi incertae sedis</taxon>
        <taxon>Zoopagomycota</taxon>
        <taxon>Kickxellomycotina</taxon>
        <taxon>Kickxellomycetes</taxon>
        <taxon>Kickxellales</taxon>
        <taxon>Kickxellaceae</taxon>
        <taxon>Kickxella</taxon>
    </lineage>
</organism>
<evidence type="ECO:0000313" key="2">
    <source>
        <dbReference type="Proteomes" id="UP001150581"/>
    </source>
</evidence>
<dbReference type="Proteomes" id="UP001150581">
    <property type="component" value="Unassembled WGS sequence"/>
</dbReference>
<gene>
    <name evidence="1" type="primary">SIL1_2</name>
    <name evidence="1" type="ORF">LPJ66_008510</name>
</gene>
<evidence type="ECO:0000313" key="1">
    <source>
        <dbReference type="EMBL" id="KAJ1888562.1"/>
    </source>
</evidence>
<proteinExistence type="predicted"/>